<dbReference type="GO" id="GO:0000160">
    <property type="term" value="P:phosphorelay signal transduction system"/>
    <property type="evidence" value="ECO:0007669"/>
    <property type="project" value="InterPro"/>
</dbReference>
<evidence type="ECO:0000256" key="2">
    <source>
        <dbReference type="PROSITE-ProRule" id="PRU00339"/>
    </source>
</evidence>
<name>A0A1G4TZW5_9HYPH</name>
<dbReference type="Gene3D" id="1.25.40.10">
    <property type="entry name" value="Tetratricopeptide repeat domain"/>
    <property type="match status" value="2"/>
</dbReference>
<dbReference type="SUPFAM" id="SSF48452">
    <property type="entry name" value="TPR-like"/>
    <property type="match status" value="1"/>
</dbReference>
<dbReference type="InterPro" id="IPR011990">
    <property type="entry name" value="TPR-like_helical_dom_sf"/>
</dbReference>
<dbReference type="InterPro" id="IPR036388">
    <property type="entry name" value="WH-like_DNA-bd_sf"/>
</dbReference>
<keyword evidence="2" id="KW-0802">TPR repeat</keyword>
<keyword evidence="1 3" id="KW-0238">DNA-binding</keyword>
<dbReference type="PROSITE" id="PS50005">
    <property type="entry name" value="TPR"/>
    <property type="match status" value="1"/>
</dbReference>
<dbReference type="InterPro" id="IPR019734">
    <property type="entry name" value="TPR_rpt"/>
</dbReference>
<sequence length="512" mass="55532">MVEPFHTFGDFVLEPGRGLLRRSGKSVALGQRGLALLETLLEAQGGVVSKTHLMGRAWPDTIVEESNLTVQIAALRKALGTAPDGRDWITTIPRIGYRFVGAGGTAGEADIVFPAKPTLAVLPFANVSGDPNQNYFADGAVNDVITALSRFKSFAVVSRHFSFAYKESSPDVRVVAKELGVTYILEGSVRRLGNRLRIATQLLDGGSGTHLWAQTFDGELDDIFDFQDRITESVATLIEPHIQAAEIERSRRERPGSIAAYDIYLQALAKISTECEKDNAEAYALLKQGLEAEPNNALLLAHAAWALEHRHTMGWPSLVSDDVQECAALARRGLEHAAGDAIVMAHCGVALLQTAKDYDWAVAVLQSAAKANPNNLMVVVRAGLAHLHCGSLEEALTYFHRANRLSPGDRGAHFSLCGIADVHMIRGDYSEAIVWAARALASNPNFDPTLWVLIAANAHLGREEEAQRYLRELRHVAPEVTIARIKAGQPAKDPTRIAALLEGLRKAGLVEG</sequence>
<dbReference type="SMART" id="SM00028">
    <property type="entry name" value="TPR"/>
    <property type="match status" value="3"/>
</dbReference>
<dbReference type="InterPro" id="IPR016032">
    <property type="entry name" value="Sig_transdc_resp-reg_C-effctor"/>
</dbReference>
<reference evidence="5 6" key="1">
    <citation type="submission" date="2016-10" db="EMBL/GenBank/DDBJ databases">
        <authorList>
            <person name="de Groot N.N."/>
        </authorList>
    </citation>
    <scope>NUCLEOTIDE SEQUENCE [LARGE SCALE GENOMIC DNA]</scope>
    <source>
        <strain evidence="5 6">CGMCC 1.3401</strain>
    </source>
</reference>
<feature type="repeat" description="TPR" evidence="2">
    <location>
        <begin position="376"/>
        <end position="409"/>
    </location>
</feature>
<dbReference type="EMBL" id="FMTM01000015">
    <property type="protein sequence ID" value="SCW86934.1"/>
    <property type="molecule type" value="Genomic_DNA"/>
</dbReference>
<evidence type="ECO:0000256" key="1">
    <source>
        <dbReference type="ARBA" id="ARBA00023125"/>
    </source>
</evidence>
<organism evidence="5 6">
    <name type="scientific">Rhizobium mongolense subsp. loessense</name>
    <dbReference type="NCBI Taxonomy" id="158890"/>
    <lineage>
        <taxon>Bacteria</taxon>
        <taxon>Pseudomonadati</taxon>
        <taxon>Pseudomonadota</taxon>
        <taxon>Alphaproteobacteria</taxon>
        <taxon>Hyphomicrobiales</taxon>
        <taxon>Rhizobiaceae</taxon>
        <taxon>Rhizobium/Agrobacterium group</taxon>
        <taxon>Rhizobium</taxon>
    </lineage>
</organism>
<dbReference type="PANTHER" id="PTHR12558">
    <property type="entry name" value="CELL DIVISION CYCLE 16,23,27"/>
    <property type="match status" value="1"/>
</dbReference>
<evidence type="ECO:0000313" key="5">
    <source>
        <dbReference type="EMBL" id="SCW86934.1"/>
    </source>
</evidence>
<dbReference type="RefSeq" id="WP_092588280.1">
    <property type="nucleotide sequence ID" value="NZ_FMTM01000015.1"/>
</dbReference>
<dbReference type="Pfam" id="PF00486">
    <property type="entry name" value="Trans_reg_C"/>
    <property type="match status" value="1"/>
</dbReference>
<dbReference type="Proteomes" id="UP000199542">
    <property type="component" value="Unassembled WGS sequence"/>
</dbReference>
<evidence type="ECO:0000256" key="3">
    <source>
        <dbReference type="PROSITE-ProRule" id="PRU01091"/>
    </source>
</evidence>
<dbReference type="SUPFAM" id="SSF46894">
    <property type="entry name" value="C-terminal effector domain of the bipartite response regulators"/>
    <property type="match status" value="1"/>
</dbReference>
<dbReference type="InterPro" id="IPR001867">
    <property type="entry name" value="OmpR/PhoB-type_DNA-bd"/>
</dbReference>
<feature type="DNA-binding region" description="OmpR/PhoB-type" evidence="3">
    <location>
        <begin position="3"/>
        <end position="101"/>
    </location>
</feature>
<dbReference type="SMART" id="SM00862">
    <property type="entry name" value="Trans_reg_C"/>
    <property type="match status" value="1"/>
</dbReference>
<dbReference type="GO" id="GO:0006355">
    <property type="term" value="P:regulation of DNA-templated transcription"/>
    <property type="evidence" value="ECO:0007669"/>
    <property type="project" value="InterPro"/>
</dbReference>
<protein>
    <submittedName>
        <fullName evidence="5">TolB amino-terminal domain-containing protein</fullName>
    </submittedName>
</protein>
<gene>
    <name evidence="5" type="ORF">SAMN02927900_05893</name>
</gene>
<dbReference type="Gene3D" id="3.40.50.10070">
    <property type="entry name" value="TolB, N-terminal domain"/>
    <property type="match status" value="1"/>
</dbReference>
<feature type="domain" description="OmpR/PhoB-type" evidence="4">
    <location>
        <begin position="3"/>
        <end position="101"/>
    </location>
</feature>
<dbReference type="AlphaFoldDB" id="A0A1G4TZW5"/>
<evidence type="ECO:0000259" key="4">
    <source>
        <dbReference type="PROSITE" id="PS51755"/>
    </source>
</evidence>
<dbReference type="PANTHER" id="PTHR12558:SF13">
    <property type="entry name" value="CELL DIVISION CYCLE PROTEIN 27 HOMOLOG"/>
    <property type="match status" value="1"/>
</dbReference>
<evidence type="ECO:0000313" key="6">
    <source>
        <dbReference type="Proteomes" id="UP000199542"/>
    </source>
</evidence>
<dbReference type="Gene3D" id="1.10.10.10">
    <property type="entry name" value="Winged helix-like DNA-binding domain superfamily/Winged helix DNA-binding domain"/>
    <property type="match status" value="1"/>
</dbReference>
<proteinExistence type="predicted"/>
<dbReference type="GO" id="GO:0003677">
    <property type="term" value="F:DNA binding"/>
    <property type="evidence" value="ECO:0007669"/>
    <property type="project" value="UniProtKB-UniRule"/>
</dbReference>
<dbReference type="PROSITE" id="PS51755">
    <property type="entry name" value="OMPR_PHOB"/>
    <property type="match status" value="1"/>
</dbReference>
<accession>A0A1G4TZW5</accession>